<evidence type="ECO:0000313" key="3">
    <source>
        <dbReference type="Proteomes" id="UP000242699"/>
    </source>
</evidence>
<dbReference type="Proteomes" id="UP000242699">
    <property type="component" value="Unassembled WGS sequence"/>
</dbReference>
<name>A0A2T2WY90_9FIRM</name>
<feature type="transmembrane region" description="Helical" evidence="1">
    <location>
        <begin position="206"/>
        <end position="227"/>
    </location>
</feature>
<feature type="transmembrane region" description="Helical" evidence="1">
    <location>
        <begin position="102"/>
        <end position="123"/>
    </location>
</feature>
<feature type="transmembrane region" description="Helical" evidence="1">
    <location>
        <begin position="64"/>
        <end position="82"/>
    </location>
</feature>
<keyword evidence="1" id="KW-0812">Transmembrane</keyword>
<sequence>MLRASALHLKTPGLNPLHSVLSWLSKGLNQALIGFSREVLRHTVFYPFKLPAVVYPLFDFSRNLAIATTTVFFVIAVIQAQWPELNGGQGWGFSPVHVLHRTLTQVIWALFSLPLVNGLLLFNNEVVAALLARSAITFHFASHMALLTDPITAIVLTVAVVVLVAILGVYYVVRDVEIVVLLALIPWFALFWMAQGQRSPSLLRLLKELLVAIFIQSIQAMVFYLFIHMLGDQSSGNVMGQLEEIGLLYYVVKLPGQMRRIVGTVGP</sequence>
<proteinExistence type="predicted"/>
<organism evidence="2 3">
    <name type="scientific">Sulfobacillus benefaciens</name>
    <dbReference type="NCBI Taxonomy" id="453960"/>
    <lineage>
        <taxon>Bacteria</taxon>
        <taxon>Bacillati</taxon>
        <taxon>Bacillota</taxon>
        <taxon>Clostridia</taxon>
        <taxon>Eubacteriales</taxon>
        <taxon>Clostridiales Family XVII. Incertae Sedis</taxon>
        <taxon>Sulfobacillus</taxon>
    </lineage>
</organism>
<keyword evidence="1" id="KW-0472">Membrane</keyword>
<accession>A0A2T2WY90</accession>
<evidence type="ECO:0000313" key="2">
    <source>
        <dbReference type="EMBL" id="PSR27217.1"/>
    </source>
</evidence>
<feature type="transmembrane region" description="Helical" evidence="1">
    <location>
        <begin position="178"/>
        <end position="194"/>
    </location>
</feature>
<protein>
    <submittedName>
        <fullName evidence="2">Uncharacterized protein</fullName>
    </submittedName>
</protein>
<comment type="caution">
    <text evidence="2">The sequence shown here is derived from an EMBL/GenBank/DDBJ whole genome shotgun (WGS) entry which is preliminary data.</text>
</comment>
<feature type="transmembrane region" description="Helical" evidence="1">
    <location>
        <begin position="144"/>
        <end position="172"/>
    </location>
</feature>
<reference evidence="2 3" key="1">
    <citation type="journal article" date="2014" name="BMC Genomics">
        <title>Comparison of environmental and isolate Sulfobacillus genomes reveals diverse carbon, sulfur, nitrogen, and hydrogen metabolisms.</title>
        <authorList>
            <person name="Justice N.B."/>
            <person name="Norman A."/>
            <person name="Brown C.T."/>
            <person name="Singh A."/>
            <person name="Thomas B.C."/>
            <person name="Banfield J.F."/>
        </authorList>
    </citation>
    <scope>NUCLEOTIDE SEQUENCE [LARGE SCALE GENOMIC DNA]</scope>
    <source>
        <strain evidence="2">AMDSBA1</strain>
    </source>
</reference>
<keyword evidence="1" id="KW-1133">Transmembrane helix</keyword>
<gene>
    <name evidence="2" type="ORF">C7B43_12215</name>
</gene>
<evidence type="ECO:0000256" key="1">
    <source>
        <dbReference type="SAM" id="Phobius"/>
    </source>
</evidence>
<dbReference type="EMBL" id="PXYT01000028">
    <property type="protein sequence ID" value="PSR27217.1"/>
    <property type="molecule type" value="Genomic_DNA"/>
</dbReference>
<dbReference type="AlphaFoldDB" id="A0A2T2WY90"/>